<proteinExistence type="predicted"/>
<dbReference type="AlphaFoldDB" id="A0A8S3GHE7"/>
<name>A0A8S3GHE7_9BILA</name>
<gene>
    <name evidence="1" type="ORF">BYL167_LOCUS74742</name>
</gene>
<reference evidence="1" key="1">
    <citation type="submission" date="2021-02" db="EMBL/GenBank/DDBJ databases">
        <authorList>
            <person name="Nowell W R."/>
        </authorList>
    </citation>
    <scope>NUCLEOTIDE SEQUENCE</scope>
</reference>
<dbReference type="EMBL" id="CAJOBH010266712">
    <property type="protein sequence ID" value="CAF5161579.1"/>
    <property type="molecule type" value="Genomic_DNA"/>
</dbReference>
<comment type="caution">
    <text evidence="1">The sequence shown here is derived from an EMBL/GenBank/DDBJ whole genome shotgun (WGS) entry which is preliminary data.</text>
</comment>
<dbReference type="Proteomes" id="UP000681967">
    <property type="component" value="Unassembled WGS sequence"/>
</dbReference>
<accession>A0A8S3GHE7</accession>
<protein>
    <submittedName>
        <fullName evidence="1">Uncharacterized protein</fullName>
    </submittedName>
</protein>
<evidence type="ECO:0000313" key="2">
    <source>
        <dbReference type="Proteomes" id="UP000681967"/>
    </source>
</evidence>
<sequence length="38" mass="4315">PNLKSIDGIGYELRLNKRNISEDAALRTFLPTPIGKRF</sequence>
<organism evidence="1 2">
    <name type="scientific">Rotaria magnacalcarata</name>
    <dbReference type="NCBI Taxonomy" id="392030"/>
    <lineage>
        <taxon>Eukaryota</taxon>
        <taxon>Metazoa</taxon>
        <taxon>Spiralia</taxon>
        <taxon>Gnathifera</taxon>
        <taxon>Rotifera</taxon>
        <taxon>Eurotatoria</taxon>
        <taxon>Bdelloidea</taxon>
        <taxon>Philodinida</taxon>
        <taxon>Philodinidae</taxon>
        <taxon>Rotaria</taxon>
    </lineage>
</organism>
<feature type="non-terminal residue" evidence="1">
    <location>
        <position position="1"/>
    </location>
</feature>
<evidence type="ECO:0000313" key="1">
    <source>
        <dbReference type="EMBL" id="CAF5161579.1"/>
    </source>
</evidence>